<evidence type="ECO:0000313" key="5">
    <source>
        <dbReference type="EMBL" id="CAG9322298.1"/>
    </source>
</evidence>
<comment type="similarity">
    <text evidence="1">Belongs to the small GTPase superfamily. Rab family.</text>
</comment>
<dbReference type="GO" id="GO:0003924">
    <property type="term" value="F:GTPase activity"/>
    <property type="evidence" value="ECO:0007669"/>
    <property type="project" value="InterPro"/>
</dbReference>
<dbReference type="InterPro" id="IPR027417">
    <property type="entry name" value="P-loop_NTPase"/>
</dbReference>
<organism evidence="5 6">
    <name type="scientific">Blepharisma stoltei</name>
    <dbReference type="NCBI Taxonomy" id="1481888"/>
    <lineage>
        <taxon>Eukaryota</taxon>
        <taxon>Sar</taxon>
        <taxon>Alveolata</taxon>
        <taxon>Ciliophora</taxon>
        <taxon>Postciliodesmatophora</taxon>
        <taxon>Heterotrichea</taxon>
        <taxon>Heterotrichida</taxon>
        <taxon>Blepharismidae</taxon>
        <taxon>Blepharisma</taxon>
    </lineage>
</organism>
<dbReference type="EMBL" id="CAJZBQ010000030">
    <property type="protein sequence ID" value="CAG9322298.1"/>
    <property type="molecule type" value="Genomic_DNA"/>
</dbReference>
<dbReference type="Proteomes" id="UP001162131">
    <property type="component" value="Unassembled WGS sequence"/>
</dbReference>
<dbReference type="SMART" id="SM00175">
    <property type="entry name" value="RAB"/>
    <property type="match status" value="1"/>
</dbReference>
<comment type="caution">
    <text evidence="5">The sequence shown here is derived from an EMBL/GenBank/DDBJ whole genome shotgun (WGS) entry which is preliminary data.</text>
</comment>
<dbReference type="PRINTS" id="PR00449">
    <property type="entry name" value="RASTRNSFRMNG"/>
</dbReference>
<evidence type="ECO:0000256" key="2">
    <source>
        <dbReference type="ARBA" id="ARBA00022741"/>
    </source>
</evidence>
<protein>
    <submittedName>
        <fullName evidence="5">Uncharacterized protein</fullName>
    </submittedName>
</protein>
<dbReference type="Gene3D" id="3.40.50.300">
    <property type="entry name" value="P-loop containing nucleotide triphosphate hydrolases"/>
    <property type="match status" value="1"/>
</dbReference>
<dbReference type="PANTHER" id="PTHR47979">
    <property type="entry name" value="DRAB11-RELATED"/>
    <property type="match status" value="1"/>
</dbReference>
<evidence type="ECO:0000256" key="1">
    <source>
        <dbReference type="ARBA" id="ARBA00006270"/>
    </source>
</evidence>
<dbReference type="CDD" id="cd00154">
    <property type="entry name" value="Rab"/>
    <property type="match status" value="1"/>
</dbReference>
<keyword evidence="4" id="KW-0449">Lipoprotein</keyword>
<dbReference type="FunFam" id="3.40.50.300:FF:001129">
    <property type="entry name" value="ras-related protein Rab-44 isoform X2"/>
    <property type="match status" value="1"/>
</dbReference>
<sequence>MVSKCSFDYQFKIVIVGDAHVGKSCLVVRQSDGTFDDRYSVTIGVEFKNSIIHIENSTVKLQLWDTAGQEKYRAIASGYYRGADAVIVMFDKTDRQTFEHVELWLEEVGKYIKSNFVAMLVGNKSDMKCVVEFAEGERKAILNKMEYIETSAKDPYQVDLCFERIARTLLKKKVAQEKAENAKIPEVGMKIARKNRMSIQKNKCCNNLL</sequence>
<evidence type="ECO:0000313" key="6">
    <source>
        <dbReference type="Proteomes" id="UP001162131"/>
    </source>
</evidence>
<dbReference type="InterPro" id="IPR001806">
    <property type="entry name" value="Small_GTPase"/>
</dbReference>
<proteinExistence type="inferred from homology"/>
<dbReference type="PROSITE" id="PS51421">
    <property type="entry name" value="RAS"/>
    <property type="match status" value="1"/>
</dbReference>
<dbReference type="SUPFAM" id="SSF52540">
    <property type="entry name" value="P-loop containing nucleoside triphosphate hydrolases"/>
    <property type="match status" value="1"/>
</dbReference>
<dbReference type="NCBIfam" id="TIGR00231">
    <property type="entry name" value="small_GTP"/>
    <property type="match status" value="1"/>
</dbReference>
<dbReference type="InterPro" id="IPR005225">
    <property type="entry name" value="Small_GTP-bd"/>
</dbReference>
<gene>
    <name evidence="5" type="ORF">BSTOLATCC_MIC30671</name>
</gene>
<dbReference type="SMART" id="SM00173">
    <property type="entry name" value="RAS"/>
    <property type="match status" value="1"/>
</dbReference>
<reference evidence="5" key="1">
    <citation type="submission" date="2021-09" db="EMBL/GenBank/DDBJ databases">
        <authorList>
            <consortium name="AG Swart"/>
            <person name="Singh M."/>
            <person name="Singh A."/>
            <person name="Seah K."/>
            <person name="Emmerich C."/>
        </authorList>
    </citation>
    <scope>NUCLEOTIDE SEQUENCE</scope>
    <source>
        <strain evidence="5">ATCC30299</strain>
    </source>
</reference>
<evidence type="ECO:0000256" key="4">
    <source>
        <dbReference type="ARBA" id="ARBA00023288"/>
    </source>
</evidence>
<dbReference type="SMART" id="SM00174">
    <property type="entry name" value="RHO"/>
    <property type="match status" value="1"/>
</dbReference>
<keyword evidence="3" id="KW-0342">GTP-binding</keyword>
<dbReference type="PROSITE" id="PS51419">
    <property type="entry name" value="RAB"/>
    <property type="match status" value="1"/>
</dbReference>
<dbReference type="GO" id="GO:0005525">
    <property type="term" value="F:GTP binding"/>
    <property type="evidence" value="ECO:0007669"/>
    <property type="project" value="UniProtKB-KW"/>
</dbReference>
<dbReference type="SMART" id="SM00176">
    <property type="entry name" value="RAN"/>
    <property type="match status" value="1"/>
</dbReference>
<accession>A0AAU9J2D7</accession>
<dbReference type="InterPro" id="IPR050209">
    <property type="entry name" value="Rab_GTPases_membrane_traffic"/>
</dbReference>
<dbReference type="Pfam" id="PF00071">
    <property type="entry name" value="Ras"/>
    <property type="match status" value="1"/>
</dbReference>
<evidence type="ECO:0000256" key="3">
    <source>
        <dbReference type="ARBA" id="ARBA00023134"/>
    </source>
</evidence>
<keyword evidence="2" id="KW-0547">Nucleotide-binding</keyword>
<name>A0AAU9J2D7_9CILI</name>
<dbReference type="AlphaFoldDB" id="A0AAU9J2D7"/>
<dbReference type="PROSITE" id="PS51420">
    <property type="entry name" value="RHO"/>
    <property type="match status" value="1"/>
</dbReference>
<keyword evidence="6" id="KW-1185">Reference proteome</keyword>